<evidence type="ECO:0000256" key="8">
    <source>
        <dbReference type="SAM" id="Coils"/>
    </source>
</evidence>
<comment type="catalytic activity">
    <reaction evidence="1 7">
        <text>ATP + protein L-histidine = ADP + protein N-phospho-L-histidine.</text>
        <dbReference type="EC" id="2.7.13.3"/>
    </reaction>
</comment>
<dbReference type="PANTHER" id="PTHR24421:SF55">
    <property type="entry name" value="SENSOR HISTIDINE KINASE YDFH"/>
    <property type="match status" value="1"/>
</dbReference>
<dbReference type="Pfam" id="PF02518">
    <property type="entry name" value="HATPase_c"/>
    <property type="match status" value="1"/>
</dbReference>
<keyword evidence="3 7" id="KW-0547">Nucleotide-binding</keyword>
<dbReference type="GO" id="GO:0004721">
    <property type="term" value="F:phosphoprotein phosphatase activity"/>
    <property type="evidence" value="ECO:0007669"/>
    <property type="project" value="UniProtKB-UniRule"/>
</dbReference>
<dbReference type="Pfam" id="PF07730">
    <property type="entry name" value="HisKA_3"/>
    <property type="match status" value="1"/>
</dbReference>
<dbReference type="InterPro" id="IPR005467">
    <property type="entry name" value="His_kinase_dom"/>
</dbReference>
<evidence type="ECO:0000256" key="7">
    <source>
        <dbReference type="PIRNR" id="PIRNR003169"/>
    </source>
</evidence>
<organism evidence="10 11">
    <name type="scientific">Brevibacillus fluminis</name>
    <dbReference type="NCBI Taxonomy" id="511487"/>
    <lineage>
        <taxon>Bacteria</taxon>
        <taxon>Bacillati</taxon>
        <taxon>Bacillota</taxon>
        <taxon>Bacilli</taxon>
        <taxon>Bacillales</taxon>
        <taxon>Paenibacillaceae</taxon>
        <taxon>Brevibacillus</taxon>
    </lineage>
</organism>
<keyword evidence="6 7" id="KW-0902">Two-component regulatory system</keyword>
<feature type="coiled-coil region" evidence="8">
    <location>
        <begin position="46"/>
        <end position="137"/>
    </location>
</feature>
<keyword evidence="7" id="KW-0904">Protein phosphatase</keyword>
<evidence type="ECO:0000256" key="5">
    <source>
        <dbReference type="ARBA" id="ARBA00022840"/>
    </source>
</evidence>
<comment type="function">
    <text evidence="7">Member of the two-component regulatory system DegS/DegU, which plays an important role in the transition growth phase.</text>
</comment>
<evidence type="ECO:0000256" key="3">
    <source>
        <dbReference type="ARBA" id="ARBA00022741"/>
    </source>
</evidence>
<evidence type="ECO:0000259" key="9">
    <source>
        <dbReference type="PROSITE" id="PS50109"/>
    </source>
</evidence>
<keyword evidence="5 7" id="KW-0067">ATP-binding</keyword>
<dbReference type="Gene3D" id="3.30.565.10">
    <property type="entry name" value="Histidine kinase-like ATPase, C-terminal domain"/>
    <property type="match status" value="1"/>
</dbReference>
<reference evidence="10 11" key="1">
    <citation type="submission" date="2018-10" db="EMBL/GenBank/DDBJ databases">
        <title>Phylogenomics of Brevibacillus.</title>
        <authorList>
            <person name="Dunlap C."/>
        </authorList>
    </citation>
    <scope>NUCLEOTIDE SEQUENCE [LARGE SCALE GENOMIC DNA]</scope>
    <source>
        <strain evidence="10 11">JCM 15716</strain>
    </source>
</reference>
<feature type="domain" description="Histidine kinase" evidence="9">
    <location>
        <begin position="290"/>
        <end position="380"/>
    </location>
</feature>
<dbReference type="SMART" id="SM00387">
    <property type="entry name" value="HATPase_c"/>
    <property type="match status" value="1"/>
</dbReference>
<evidence type="ECO:0000313" key="10">
    <source>
        <dbReference type="EMBL" id="RNB92660.1"/>
    </source>
</evidence>
<accession>A0A3M8DWV1</accession>
<comment type="caution">
    <text evidence="10">The sequence shown here is derived from an EMBL/GenBank/DDBJ whole genome shotgun (WGS) entry which is preliminary data.</text>
</comment>
<dbReference type="EC" id="3.1.3.-" evidence="7"/>
<evidence type="ECO:0000256" key="6">
    <source>
        <dbReference type="ARBA" id="ARBA00023012"/>
    </source>
</evidence>
<keyword evidence="2 7" id="KW-0808">Transferase</keyword>
<dbReference type="InterPro" id="IPR008595">
    <property type="entry name" value="DegS"/>
</dbReference>
<dbReference type="Gene3D" id="1.20.5.1930">
    <property type="match status" value="1"/>
</dbReference>
<dbReference type="EC" id="2.7.13.3" evidence="7"/>
<dbReference type="GO" id="GO:0046983">
    <property type="term" value="F:protein dimerization activity"/>
    <property type="evidence" value="ECO:0007669"/>
    <property type="project" value="InterPro"/>
</dbReference>
<dbReference type="GO" id="GO:0005524">
    <property type="term" value="F:ATP binding"/>
    <property type="evidence" value="ECO:0007669"/>
    <property type="project" value="UniProtKB-UniRule"/>
</dbReference>
<keyword evidence="4 7" id="KW-0418">Kinase</keyword>
<evidence type="ECO:0000313" key="11">
    <source>
        <dbReference type="Proteomes" id="UP000271031"/>
    </source>
</evidence>
<dbReference type="OrthoDB" id="9781904at2"/>
<dbReference type="Pfam" id="PF05384">
    <property type="entry name" value="DegS"/>
    <property type="match status" value="1"/>
</dbReference>
<dbReference type="EMBL" id="RHHQ01000002">
    <property type="protein sequence ID" value="RNB92660.1"/>
    <property type="molecule type" value="Genomic_DNA"/>
</dbReference>
<dbReference type="CDD" id="cd16917">
    <property type="entry name" value="HATPase_UhpB-NarQ-NarX-like"/>
    <property type="match status" value="1"/>
</dbReference>
<protein>
    <recommendedName>
        <fullName evidence="7">Signal transduction histidine-protein kinase/phosphatase DegS</fullName>
        <ecNumber evidence="7">2.7.13.3</ecNumber>
        <ecNumber evidence="7">3.1.3.-</ecNumber>
    </recommendedName>
</protein>
<dbReference type="InterPro" id="IPR036890">
    <property type="entry name" value="HATPase_C_sf"/>
</dbReference>
<dbReference type="InterPro" id="IPR050482">
    <property type="entry name" value="Sensor_HK_TwoCompSys"/>
</dbReference>
<dbReference type="InterPro" id="IPR003594">
    <property type="entry name" value="HATPase_dom"/>
</dbReference>
<gene>
    <name evidence="10" type="ORF">EDM56_00500</name>
</gene>
<dbReference type="InterPro" id="IPR011712">
    <property type="entry name" value="Sig_transdc_His_kin_sub3_dim/P"/>
</dbReference>
<dbReference type="PANTHER" id="PTHR24421">
    <property type="entry name" value="NITRATE/NITRITE SENSOR PROTEIN NARX-RELATED"/>
    <property type="match status" value="1"/>
</dbReference>
<keyword evidence="11" id="KW-1185">Reference proteome</keyword>
<dbReference type="Proteomes" id="UP000271031">
    <property type="component" value="Unassembled WGS sequence"/>
</dbReference>
<dbReference type="GO" id="GO:0016020">
    <property type="term" value="C:membrane"/>
    <property type="evidence" value="ECO:0007669"/>
    <property type="project" value="InterPro"/>
</dbReference>
<comment type="subcellular location">
    <subcellularLocation>
        <location evidence="7">Cytoplasm</location>
    </subcellularLocation>
</comment>
<dbReference type="AlphaFoldDB" id="A0A3M8DWV1"/>
<dbReference type="RefSeq" id="WP_122915917.1">
    <property type="nucleotide sequence ID" value="NZ_RHHQ01000002.1"/>
</dbReference>
<evidence type="ECO:0000256" key="2">
    <source>
        <dbReference type="ARBA" id="ARBA00022679"/>
    </source>
</evidence>
<evidence type="ECO:0000256" key="4">
    <source>
        <dbReference type="ARBA" id="ARBA00022777"/>
    </source>
</evidence>
<proteinExistence type="predicted"/>
<dbReference type="GO" id="GO:0005737">
    <property type="term" value="C:cytoplasm"/>
    <property type="evidence" value="ECO:0007669"/>
    <property type="project" value="UniProtKB-SubCell"/>
</dbReference>
<name>A0A3M8DWV1_9BACL</name>
<sequence length="380" mass="43969">MSQKVDVNLLDGVFKKTVKTVEASRKQIFEISENARRESGTMKLDIMEIRNEIGKVIDRVDKLELAYRKAKSRLAQVSRHFHSYTEEDIRVAYEEAHNIQIELTVSREREANLRRRRDELERRLRSLEETIVKAENLMSHIGVVLNYLTGDLSKVGEALETAKHHQMLGLRIIQAQEEERKRVSREIHDGPAQSMANVVLRTEIVERMLKNDRMVEAQMELHELKDMVRFSLSDVRRIIFDLRPMALDDLGLIPTIQKYCQTFEERTNLHINVAVFGKEQHLDSSVKAALFRLIQECLNNTFKHARAIKVQVKVEFQYEQVIIVVKDDGVGFVVSEKSSDGESFGILGMKERTQLLEGTMEIHSQPGQGTRVQFHIPIKR</sequence>
<evidence type="ECO:0000256" key="1">
    <source>
        <dbReference type="ARBA" id="ARBA00000085"/>
    </source>
</evidence>
<dbReference type="PROSITE" id="PS50109">
    <property type="entry name" value="HIS_KIN"/>
    <property type="match status" value="1"/>
</dbReference>
<keyword evidence="7" id="KW-0378">Hydrolase</keyword>
<keyword evidence="8" id="KW-0175">Coiled coil</keyword>
<dbReference type="InterPro" id="IPR016381">
    <property type="entry name" value="Sig_transdc_His_kinase_DegS"/>
</dbReference>
<dbReference type="SUPFAM" id="SSF55874">
    <property type="entry name" value="ATPase domain of HSP90 chaperone/DNA topoisomerase II/histidine kinase"/>
    <property type="match status" value="1"/>
</dbReference>
<dbReference type="PIRSF" id="PIRSF003169">
    <property type="entry name" value="STHK_DegS"/>
    <property type="match status" value="1"/>
</dbReference>
<dbReference type="GO" id="GO:0000155">
    <property type="term" value="F:phosphorelay sensor kinase activity"/>
    <property type="evidence" value="ECO:0007669"/>
    <property type="project" value="UniProtKB-UniRule"/>
</dbReference>
<keyword evidence="7" id="KW-0963">Cytoplasm</keyword>